<name>A0A1W6LGG2_9BURK</name>
<accession>A0A1W6LGG2</accession>
<dbReference type="Proteomes" id="UP000193427">
    <property type="component" value="Chromosome"/>
</dbReference>
<gene>
    <name evidence="1" type="ORF">A4W93_27240</name>
</gene>
<dbReference type="RefSeq" id="WP_085753621.1">
    <property type="nucleotide sequence ID" value="NZ_BSPR01000017.1"/>
</dbReference>
<dbReference type="PANTHER" id="PTHR43737">
    <property type="entry name" value="BLL7424 PROTEIN"/>
    <property type="match status" value="1"/>
</dbReference>
<dbReference type="PANTHER" id="PTHR43737:SF1">
    <property type="entry name" value="DUF1501 DOMAIN-CONTAINING PROTEIN"/>
    <property type="match status" value="1"/>
</dbReference>
<protein>
    <submittedName>
        <fullName evidence="1">Uncharacterized protein</fullName>
    </submittedName>
</protein>
<dbReference type="KEGG" id="rgu:A4W93_27240"/>
<evidence type="ECO:0000313" key="1">
    <source>
        <dbReference type="EMBL" id="ARN23303.1"/>
    </source>
</evidence>
<dbReference type="InterPro" id="IPR010869">
    <property type="entry name" value="DUF1501"/>
</dbReference>
<keyword evidence="2" id="KW-1185">Reference proteome</keyword>
<sequence length="479" mass="49970">MSHHHHATPATALTRREWLARSGLGLAGALGAGTLANLTLATKSAHAADYKALVCIFLYGGNDGLNTIVPTDTARHNQYKGVRGGIHVPVASLLPLGGTSYGLHPALSGLSKAWSDGQLAPVFNVGTLYKPLTKAQFRAEPASSDLLPDNLYSHSDQQNLWQTATADALTRTGWGGRASVTLAAGNPVISVGGNARFGLSETQSPLVLPETPGDTFGAQNLAANSARKKAIDALYAEAQSQDLGTAFTAAQRNAFSVSDRLGAIVATKPGQNTAFAAIDTAFAPVLDANKRPTTAIARQLYQIAKLVVSNATATGPRQIFFAQMDGFDTHGGQAVADTPMDGAHPRLLKALGDALGAFQAAMVATGYGNAVTSFTQSDFGRTFTPNNSSGTDHAWGNQHLVVGGAVKGGTTYGTYPSLTLGGPDDVGVDSWELQGRWIPTTSVDQYAATLLGWFGATDAQLLQLLPNLQNFATKKLGFV</sequence>
<organism evidence="1 2">
    <name type="scientific">Piscinibacter gummiphilus</name>
    <dbReference type="NCBI Taxonomy" id="946333"/>
    <lineage>
        <taxon>Bacteria</taxon>
        <taxon>Pseudomonadati</taxon>
        <taxon>Pseudomonadota</taxon>
        <taxon>Betaproteobacteria</taxon>
        <taxon>Burkholderiales</taxon>
        <taxon>Sphaerotilaceae</taxon>
        <taxon>Piscinibacter</taxon>
    </lineage>
</organism>
<dbReference type="AlphaFoldDB" id="A0A1W6LGG2"/>
<evidence type="ECO:0000313" key="2">
    <source>
        <dbReference type="Proteomes" id="UP000193427"/>
    </source>
</evidence>
<proteinExistence type="predicted"/>
<reference evidence="1 2" key="1">
    <citation type="submission" date="2016-04" db="EMBL/GenBank/DDBJ databases">
        <title>Complete genome sequence of natural rubber-degrading, novel Gram-negative bacterium, Rhizobacter gummiphilus strain NS21.</title>
        <authorList>
            <person name="Tabata M."/>
            <person name="Kasai D."/>
            <person name="Fukuda M."/>
        </authorList>
    </citation>
    <scope>NUCLEOTIDE SEQUENCE [LARGE SCALE GENOMIC DNA]</scope>
    <source>
        <strain evidence="1 2">NS21</strain>
    </source>
</reference>
<dbReference type="InterPro" id="IPR006311">
    <property type="entry name" value="TAT_signal"/>
</dbReference>
<dbReference type="PROSITE" id="PS51318">
    <property type="entry name" value="TAT"/>
    <property type="match status" value="1"/>
</dbReference>
<dbReference type="EMBL" id="CP015118">
    <property type="protein sequence ID" value="ARN23303.1"/>
    <property type="molecule type" value="Genomic_DNA"/>
</dbReference>
<dbReference type="Pfam" id="PF07394">
    <property type="entry name" value="DUF1501"/>
    <property type="match status" value="1"/>
</dbReference>
<dbReference type="STRING" id="946333.A4W93_27240"/>
<dbReference type="OrthoDB" id="9779968at2"/>